<feature type="transmembrane region" description="Helical" evidence="1">
    <location>
        <begin position="12"/>
        <end position="30"/>
    </location>
</feature>
<dbReference type="EMBL" id="MHUT01000011">
    <property type="protein sequence ID" value="OHA81069.1"/>
    <property type="molecule type" value="Genomic_DNA"/>
</dbReference>
<dbReference type="SUPFAM" id="SSF54523">
    <property type="entry name" value="Pili subunits"/>
    <property type="match status" value="1"/>
</dbReference>
<dbReference type="PROSITE" id="PS00409">
    <property type="entry name" value="PROKAR_NTER_METHYL"/>
    <property type="match status" value="1"/>
</dbReference>
<name>A0A1G2S8Q9_9BACT</name>
<reference evidence="2 3" key="1">
    <citation type="journal article" date="2016" name="Nat. Commun.">
        <title>Thousands of microbial genomes shed light on interconnected biogeochemical processes in an aquifer system.</title>
        <authorList>
            <person name="Anantharaman K."/>
            <person name="Brown C.T."/>
            <person name="Hug L.A."/>
            <person name="Sharon I."/>
            <person name="Castelle C.J."/>
            <person name="Probst A.J."/>
            <person name="Thomas B.C."/>
            <person name="Singh A."/>
            <person name="Wilkins M.J."/>
            <person name="Karaoz U."/>
            <person name="Brodie E.L."/>
            <person name="Williams K.H."/>
            <person name="Hubbard S.S."/>
            <person name="Banfield J.F."/>
        </authorList>
    </citation>
    <scope>NUCLEOTIDE SEQUENCE [LARGE SCALE GENOMIC DNA]</scope>
</reference>
<keyword evidence="1" id="KW-0812">Transmembrane</keyword>
<evidence type="ECO:0000313" key="2">
    <source>
        <dbReference type="EMBL" id="OHA81069.1"/>
    </source>
</evidence>
<dbReference type="AlphaFoldDB" id="A0A1G2S8Q9"/>
<accession>A0A1G2S8Q9</accession>
<protein>
    <recommendedName>
        <fullName evidence="4">Prepilin-type N-terminal cleavage/methylation domain-containing protein</fullName>
    </recommendedName>
</protein>
<dbReference type="Gene3D" id="3.30.700.10">
    <property type="entry name" value="Glycoprotein, Type 4 Pilin"/>
    <property type="match status" value="1"/>
</dbReference>
<evidence type="ECO:0008006" key="4">
    <source>
        <dbReference type="Google" id="ProtNLM"/>
    </source>
</evidence>
<dbReference type="InterPro" id="IPR045584">
    <property type="entry name" value="Pilin-like"/>
</dbReference>
<dbReference type="NCBIfam" id="TIGR02532">
    <property type="entry name" value="IV_pilin_GFxxxE"/>
    <property type="match status" value="1"/>
</dbReference>
<dbReference type="Proteomes" id="UP000179118">
    <property type="component" value="Unassembled WGS sequence"/>
</dbReference>
<organism evidence="2 3">
    <name type="scientific">Candidatus Yonathbacteria bacterium RIFCSPHIGHO2_02_FULL_44_14</name>
    <dbReference type="NCBI Taxonomy" id="1802724"/>
    <lineage>
        <taxon>Bacteria</taxon>
        <taxon>Candidatus Yonathiibacteriota</taxon>
    </lineage>
</organism>
<evidence type="ECO:0000256" key="1">
    <source>
        <dbReference type="SAM" id="Phobius"/>
    </source>
</evidence>
<dbReference type="InterPro" id="IPR012902">
    <property type="entry name" value="N_methyl_site"/>
</dbReference>
<gene>
    <name evidence="2" type="ORF">A3D51_01815</name>
</gene>
<keyword evidence="1" id="KW-0472">Membrane</keyword>
<keyword evidence="1" id="KW-1133">Transmembrane helix</keyword>
<sequence length="148" mass="15765">MHTSRGFSLLELLIVIAIMAVLAVTGSGFYRGVVKNMEIQSASKMIVSDLQQMRAKSMIGESGYKWGVRFVKNTSGDYYITFSTDGTNSTTTATTTLSSGIRFSDPASGYKDVIFNKISGTIPAATTTSITQEGATATTTISSIGTIY</sequence>
<proteinExistence type="predicted"/>
<dbReference type="Pfam" id="PF07963">
    <property type="entry name" value="N_methyl"/>
    <property type="match status" value="1"/>
</dbReference>
<evidence type="ECO:0000313" key="3">
    <source>
        <dbReference type="Proteomes" id="UP000179118"/>
    </source>
</evidence>
<comment type="caution">
    <text evidence="2">The sequence shown here is derived from an EMBL/GenBank/DDBJ whole genome shotgun (WGS) entry which is preliminary data.</text>
</comment>